<evidence type="ECO:0000256" key="9">
    <source>
        <dbReference type="ARBA" id="ARBA00023277"/>
    </source>
</evidence>
<keyword evidence="9" id="KW-0119">Carbohydrate metabolism</keyword>
<feature type="domain" description="NAD-dependent epimerase/dehydratase" evidence="12">
    <location>
        <begin position="13"/>
        <end position="262"/>
    </location>
</feature>
<comment type="catalytic activity">
    <reaction evidence="1">
        <text>UDP-alpha-D-glucose = UDP-alpha-D-galactose</text>
        <dbReference type="Rhea" id="RHEA:22168"/>
        <dbReference type="ChEBI" id="CHEBI:58885"/>
        <dbReference type="ChEBI" id="CHEBI:66914"/>
        <dbReference type="EC" id="5.1.3.2"/>
    </reaction>
</comment>
<gene>
    <name evidence="13" type="primary">galE</name>
    <name evidence="13" type="ORF">GCM10011309_21020</name>
</gene>
<keyword evidence="8" id="KW-0413">Isomerase</keyword>
<accession>A0A918NIR9</accession>
<evidence type="ECO:0000256" key="1">
    <source>
        <dbReference type="ARBA" id="ARBA00000083"/>
    </source>
</evidence>
<dbReference type="SUPFAM" id="SSF51735">
    <property type="entry name" value="NAD(P)-binding Rossmann-fold domains"/>
    <property type="match status" value="1"/>
</dbReference>
<proteinExistence type="inferred from homology"/>
<protein>
    <recommendedName>
        <fullName evidence="6">UDP-glucose 4-epimerase</fullName>
        <ecNumber evidence="5">5.1.3.2</ecNumber>
    </recommendedName>
    <alternativeName>
        <fullName evidence="11">Galactowaldenase</fullName>
    </alternativeName>
    <alternativeName>
        <fullName evidence="10">UDP-galactose 4-epimerase</fullName>
    </alternativeName>
</protein>
<evidence type="ECO:0000256" key="8">
    <source>
        <dbReference type="ARBA" id="ARBA00023235"/>
    </source>
</evidence>
<dbReference type="InterPro" id="IPR001509">
    <property type="entry name" value="Epimerase_deHydtase"/>
</dbReference>
<dbReference type="Gene3D" id="3.40.50.720">
    <property type="entry name" value="NAD(P)-binding Rossmann-like Domain"/>
    <property type="match status" value="1"/>
</dbReference>
<evidence type="ECO:0000256" key="10">
    <source>
        <dbReference type="ARBA" id="ARBA00031367"/>
    </source>
</evidence>
<evidence type="ECO:0000256" key="4">
    <source>
        <dbReference type="ARBA" id="ARBA00007637"/>
    </source>
</evidence>
<dbReference type="NCBIfam" id="TIGR01179">
    <property type="entry name" value="galE"/>
    <property type="match status" value="1"/>
</dbReference>
<dbReference type="PANTHER" id="PTHR43725">
    <property type="entry name" value="UDP-GLUCOSE 4-EPIMERASE"/>
    <property type="match status" value="1"/>
</dbReference>
<evidence type="ECO:0000256" key="6">
    <source>
        <dbReference type="ARBA" id="ARBA00018569"/>
    </source>
</evidence>
<dbReference type="InterPro" id="IPR005886">
    <property type="entry name" value="UDP_G4E"/>
</dbReference>
<dbReference type="AlphaFoldDB" id="A0A918NIR9"/>
<comment type="cofactor">
    <cofactor evidence="2">
        <name>NAD(+)</name>
        <dbReference type="ChEBI" id="CHEBI:57540"/>
    </cofactor>
</comment>
<evidence type="ECO:0000259" key="12">
    <source>
        <dbReference type="Pfam" id="PF01370"/>
    </source>
</evidence>
<dbReference type="Proteomes" id="UP000600865">
    <property type="component" value="Unassembled WGS sequence"/>
</dbReference>
<comment type="caution">
    <text evidence="13">The sequence shown here is derived from an EMBL/GenBank/DDBJ whole genome shotgun (WGS) entry which is preliminary data.</text>
</comment>
<dbReference type="GO" id="GO:0003978">
    <property type="term" value="F:UDP-glucose 4-epimerase activity"/>
    <property type="evidence" value="ECO:0007669"/>
    <property type="project" value="UniProtKB-EC"/>
</dbReference>
<comment type="pathway">
    <text evidence="3">Carbohydrate metabolism; galactose metabolism.</text>
</comment>
<keyword evidence="7" id="KW-0520">NAD</keyword>
<evidence type="ECO:0000256" key="2">
    <source>
        <dbReference type="ARBA" id="ARBA00001911"/>
    </source>
</evidence>
<evidence type="ECO:0000313" key="14">
    <source>
        <dbReference type="Proteomes" id="UP000600865"/>
    </source>
</evidence>
<dbReference type="RefSeq" id="WP_189585430.1">
    <property type="nucleotide sequence ID" value="NZ_BMYV01000002.1"/>
</dbReference>
<sequence length="336" mass="36755">MTEQVYDLKGREIIVVGGGGYIGAHVCKTIAESNGTPIVFDNFQAGHKHAVKWGPHVTVDLRDRAATLMAFQTYSKVETVVHLASSIEVGEGENQPEGFYENNVSGALNLLMAMRKTKANRLIFSSTCATYGETQNMPLLESEIQNPFSVYGKTKLAIEHLVQSYHKAYGLNYVTFRYFNASGADASGEIGEEHDPETHLIPNALKAAAGLGSRMKLFGTDYDTPDGTCVRDYIHVNDIALAHICAIRAMDDGLSQAEVNLGTGEGYSVLQIINAIEEVTGLAVPYDEGPRREGDLTQLFADAARAEEILGFKPQHSSLENIIQTAWNFHKNNWGV</sequence>
<dbReference type="Gene3D" id="3.90.25.10">
    <property type="entry name" value="UDP-galactose 4-epimerase, domain 1"/>
    <property type="match status" value="1"/>
</dbReference>
<reference evidence="13 14" key="1">
    <citation type="journal article" date="2014" name="Int. J. Syst. Evol. Microbiol.">
        <title>Complete genome sequence of Corynebacterium casei LMG S-19264T (=DSM 44701T), isolated from a smear-ripened cheese.</title>
        <authorList>
            <consortium name="US DOE Joint Genome Institute (JGI-PGF)"/>
            <person name="Walter F."/>
            <person name="Albersmeier A."/>
            <person name="Kalinowski J."/>
            <person name="Ruckert C."/>
        </authorList>
    </citation>
    <scope>NUCLEOTIDE SEQUENCE [LARGE SCALE GENOMIC DNA]</scope>
    <source>
        <strain evidence="13 14">KCTC 23968</strain>
    </source>
</reference>
<dbReference type="GO" id="GO:0006012">
    <property type="term" value="P:galactose metabolic process"/>
    <property type="evidence" value="ECO:0007669"/>
    <property type="project" value="InterPro"/>
</dbReference>
<evidence type="ECO:0000256" key="7">
    <source>
        <dbReference type="ARBA" id="ARBA00023027"/>
    </source>
</evidence>
<evidence type="ECO:0000313" key="13">
    <source>
        <dbReference type="EMBL" id="GGX70672.1"/>
    </source>
</evidence>
<dbReference type="EC" id="5.1.3.2" evidence="5"/>
<evidence type="ECO:0000256" key="11">
    <source>
        <dbReference type="ARBA" id="ARBA00033067"/>
    </source>
</evidence>
<evidence type="ECO:0000256" key="3">
    <source>
        <dbReference type="ARBA" id="ARBA00004947"/>
    </source>
</evidence>
<organism evidence="13 14">
    <name type="scientific">Litorimonas cladophorae</name>
    <dbReference type="NCBI Taxonomy" id="1220491"/>
    <lineage>
        <taxon>Bacteria</taxon>
        <taxon>Pseudomonadati</taxon>
        <taxon>Pseudomonadota</taxon>
        <taxon>Alphaproteobacteria</taxon>
        <taxon>Maricaulales</taxon>
        <taxon>Robiginitomaculaceae</taxon>
    </lineage>
</organism>
<evidence type="ECO:0000256" key="5">
    <source>
        <dbReference type="ARBA" id="ARBA00013189"/>
    </source>
</evidence>
<dbReference type="Pfam" id="PF01370">
    <property type="entry name" value="Epimerase"/>
    <property type="match status" value="1"/>
</dbReference>
<dbReference type="PANTHER" id="PTHR43725:SF53">
    <property type="entry name" value="UDP-ARABINOSE 4-EPIMERASE 1"/>
    <property type="match status" value="1"/>
</dbReference>
<comment type="similarity">
    <text evidence="4">Belongs to the NAD(P)-dependent epimerase/dehydratase family.</text>
</comment>
<dbReference type="EMBL" id="BMYV01000002">
    <property type="protein sequence ID" value="GGX70672.1"/>
    <property type="molecule type" value="Genomic_DNA"/>
</dbReference>
<dbReference type="InterPro" id="IPR036291">
    <property type="entry name" value="NAD(P)-bd_dom_sf"/>
</dbReference>
<keyword evidence="14" id="KW-1185">Reference proteome</keyword>
<name>A0A918NIR9_9PROT</name>